<dbReference type="Proteomes" id="UP000666369">
    <property type="component" value="Unassembled WGS sequence"/>
</dbReference>
<protein>
    <submittedName>
        <fullName evidence="9">MFS transporter</fullName>
    </submittedName>
</protein>
<reference evidence="9 10" key="1">
    <citation type="submission" date="2020-01" db="EMBL/GenBank/DDBJ databases">
        <authorList>
            <person name="Lee S.D."/>
        </authorList>
    </citation>
    <scope>NUCLEOTIDE SEQUENCE [LARGE SCALE GENOMIC DNA]</scope>
    <source>
        <strain evidence="9 10">SAP-35</strain>
    </source>
</reference>
<feature type="transmembrane region" description="Helical" evidence="7">
    <location>
        <begin position="196"/>
        <end position="218"/>
    </location>
</feature>
<evidence type="ECO:0000256" key="2">
    <source>
        <dbReference type="ARBA" id="ARBA00022448"/>
    </source>
</evidence>
<comment type="caution">
    <text evidence="9">The sequence shown here is derived from an EMBL/GenBank/DDBJ whole genome shotgun (WGS) entry which is preliminary data.</text>
</comment>
<evidence type="ECO:0000259" key="8">
    <source>
        <dbReference type="PROSITE" id="PS50850"/>
    </source>
</evidence>
<accession>A0ABX0FL29</accession>
<dbReference type="InterPro" id="IPR011701">
    <property type="entry name" value="MFS"/>
</dbReference>
<name>A0ABX0FL29_9BURK</name>
<feature type="transmembrane region" description="Helical" evidence="7">
    <location>
        <begin position="33"/>
        <end position="51"/>
    </location>
</feature>
<evidence type="ECO:0000313" key="10">
    <source>
        <dbReference type="Proteomes" id="UP000666369"/>
    </source>
</evidence>
<evidence type="ECO:0000256" key="1">
    <source>
        <dbReference type="ARBA" id="ARBA00004141"/>
    </source>
</evidence>
<dbReference type="EMBL" id="JAADJT010000005">
    <property type="protein sequence ID" value="NGZ85217.1"/>
    <property type="molecule type" value="Genomic_DNA"/>
</dbReference>
<feature type="transmembrane region" description="Helical" evidence="7">
    <location>
        <begin position="424"/>
        <end position="441"/>
    </location>
</feature>
<feature type="transmembrane region" description="Helical" evidence="7">
    <location>
        <begin position="103"/>
        <end position="121"/>
    </location>
</feature>
<evidence type="ECO:0000313" key="9">
    <source>
        <dbReference type="EMBL" id="NGZ85217.1"/>
    </source>
</evidence>
<feature type="transmembrane region" description="Helical" evidence="7">
    <location>
        <begin position="330"/>
        <end position="349"/>
    </location>
</feature>
<organism evidence="9 10">
    <name type="scientific">Duganella aceris</name>
    <dbReference type="NCBI Taxonomy" id="2703883"/>
    <lineage>
        <taxon>Bacteria</taxon>
        <taxon>Pseudomonadati</taxon>
        <taxon>Pseudomonadota</taxon>
        <taxon>Betaproteobacteria</taxon>
        <taxon>Burkholderiales</taxon>
        <taxon>Oxalobacteraceae</taxon>
        <taxon>Telluria group</taxon>
        <taxon>Duganella</taxon>
    </lineage>
</organism>
<dbReference type="InterPro" id="IPR036259">
    <property type="entry name" value="MFS_trans_sf"/>
</dbReference>
<keyword evidence="10" id="KW-1185">Reference proteome</keyword>
<dbReference type="PROSITE" id="PS50850">
    <property type="entry name" value="MFS"/>
    <property type="match status" value="1"/>
</dbReference>
<evidence type="ECO:0000256" key="5">
    <source>
        <dbReference type="ARBA" id="ARBA00023136"/>
    </source>
</evidence>
<evidence type="ECO:0000256" key="3">
    <source>
        <dbReference type="ARBA" id="ARBA00022692"/>
    </source>
</evidence>
<feature type="compositionally biased region" description="Basic and acidic residues" evidence="6">
    <location>
        <begin position="8"/>
        <end position="21"/>
    </location>
</feature>
<dbReference type="Pfam" id="PF07690">
    <property type="entry name" value="MFS_1"/>
    <property type="match status" value="1"/>
</dbReference>
<keyword evidence="5 7" id="KW-0472">Membrane</keyword>
<dbReference type="RefSeq" id="WP_166103463.1">
    <property type="nucleotide sequence ID" value="NZ_JAADJT010000005.1"/>
</dbReference>
<dbReference type="PANTHER" id="PTHR43791:SF36">
    <property type="entry name" value="TRANSPORTER, PUTATIVE (AFU_ORTHOLOGUE AFUA_6G08340)-RELATED"/>
    <property type="match status" value="1"/>
</dbReference>
<keyword evidence="4 7" id="KW-1133">Transmembrane helix</keyword>
<dbReference type="Gene3D" id="1.20.1250.20">
    <property type="entry name" value="MFS general substrate transporter like domains"/>
    <property type="match status" value="2"/>
</dbReference>
<comment type="subcellular location">
    <subcellularLocation>
        <location evidence="1">Membrane</location>
        <topology evidence="1">Multi-pass membrane protein</topology>
    </subcellularLocation>
</comment>
<feature type="transmembrane region" description="Helical" evidence="7">
    <location>
        <begin position="355"/>
        <end position="375"/>
    </location>
</feature>
<proteinExistence type="predicted"/>
<feature type="transmembrane region" description="Helical" evidence="7">
    <location>
        <begin position="297"/>
        <end position="318"/>
    </location>
</feature>
<evidence type="ECO:0000256" key="4">
    <source>
        <dbReference type="ARBA" id="ARBA00022989"/>
    </source>
</evidence>
<evidence type="ECO:0000256" key="6">
    <source>
        <dbReference type="SAM" id="MobiDB-lite"/>
    </source>
</evidence>
<keyword evidence="2" id="KW-0813">Transport</keyword>
<feature type="domain" description="Major facilitator superfamily (MFS) profile" evidence="8">
    <location>
        <begin position="37"/>
        <end position="445"/>
    </location>
</feature>
<feature type="transmembrane region" description="Helical" evidence="7">
    <location>
        <begin position="264"/>
        <end position="285"/>
    </location>
</feature>
<feature type="region of interest" description="Disordered" evidence="6">
    <location>
        <begin position="1"/>
        <end position="21"/>
    </location>
</feature>
<feature type="transmembrane region" description="Helical" evidence="7">
    <location>
        <begin position="71"/>
        <end position="91"/>
    </location>
</feature>
<feature type="transmembrane region" description="Helical" evidence="7">
    <location>
        <begin position="161"/>
        <end position="184"/>
    </location>
</feature>
<dbReference type="SUPFAM" id="SSF103473">
    <property type="entry name" value="MFS general substrate transporter"/>
    <property type="match status" value="1"/>
</dbReference>
<dbReference type="CDD" id="cd17319">
    <property type="entry name" value="MFS_ExuT_GudP_like"/>
    <property type="match status" value="1"/>
</dbReference>
<dbReference type="PANTHER" id="PTHR43791">
    <property type="entry name" value="PERMEASE-RELATED"/>
    <property type="match status" value="1"/>
</dbReference>
<gene>
    <name evidence="9" type="ORF">GW587_13245</name>
</gene>
<feature type="transmembrane region" description="Helical" evidence="7">
    <location>
        <begin position="127"/>
        <end position="149"/>
    </location>
</feature>
<feature type="transmembrane region" description="Helical" evidence="7">
    <location>
        <begin position="387"/>
        <end position="412"/>
    </location>
</feature>
<sequence length="453" mass="49163">MSIAEFAARTKPDTNHQDAGARDQAADTAYRKVLWRLMPFLMLCYIVSFIDRSNIGFAKLHFIADLKLNDAIYGVGAGIFYVGYILFEVPSNIMLHKNGVRQTLLRIMILWGIFSTGMAFMQSANHFYIMRFLLGAAEAGMFPGMLLYLTYWVPLNRRARFNALFTASIPLAGMLGGPLSGWIMHAFDGMAGLKGWQWLFLIEGSPACLLGVFAWFYLQDGPASAKWLTQSEKDIIAQDLAASGAVKREKGEHSFLDALRDPKLYWLCGMGIAVLVSTGGIFFWLPTVIRKSGIDNVMTIGLLSVVPFVIALVVQYLNARHSDRTGERRWHVAIPAIIAAIGWGSMPSVQASTPLSLLMLTLATAGTLGLTGPFWTLPSSFLTGKAAAGGIALLSSAAGLGSVFSPMLVGWLSSTTGSLAIGQYYFAALMLFGAVTLLIGVKPEALVKPKPAQ</sequence>
<keyword evidence="3 7" id="KW-0812">Transmembrane</keyword>
<evidence type="ECO:0000256" key="7">
    <source>
        <dbReference type="SAM" id="Phobius"/>
    </source>
</evidence>
<reference evidence="10" key="2">
    <citation type="submission" date="2023-07" db="EMBL/GenBank/DDBJ databases">
        <title>Duganella aceri sp. nov., isolated from tree sap.</title>
        <authorList>
            <person name="Kim I.S."/>
        </authorList>
    </citation>
    <scope>NUCLEOTIDE SEQUENCE [LARGE SCALE GENOMIC DNA]</scope>
    <source>
        <strain evidence="10">SAP-35</strain>
    </source>
</reference>
<dbReference type="InterPro" id="IPR020846">
    <property type="entry name" value="MFS_dom"/>
</dbReference>